<reference evidence="1" key="1">
    <citation type="submission" date="2022-07" db="EMBL/GenBank/DDBJ databases">
        <title>Phylogenomic reconstructions and comparative analyses of Kickxellomycotina fungi.</title>
        <authorList>
            <person name="Reynolds N.K."/>
            <person name="Stajich J.E."/>
            <person name="Barry K."/>
            <person name="Grigoriev I.V."/>
            <person name="Crous P."/>
            <person name="Smith M.E."/>
        </authorList>
    </citation>
    <scope>NUCLEOTIDE SEQUENCE</scope>
    <source>
        <strain evidence="1">CBS 109366</strain>
    </source>
</reference>
<evidence type="ECO:0000313" key="1">
    <source>
        <dbReference type="EMBL" id="KAJ2774966.1"/>
    </source>
</evidence>
<keyword evidence="2" id="KW-1185">Reference proteome</keyword>
<dbReference type="Proteomes" id="UP001140234">
    <property type="component" value="Unassembled WGS sequence"/>
</dbReference>
<accession>A0ACC1K7B6</accession>
<sequence>MDAKAITLKNGEFGVALTVKGDRVVKYGRKVRLQEAHNLEYVQGKVACPKLYGYHQNGDDVFIEMEHIKGKTLSEIWSTLDDEQRQRVADNIIREVRRLHEFSNGDSRTCGITGGAISDALLGDMHFDDEQELNKHIGAKATYDDTIRALVRNLLPTNSRFCLSHGDLHSGNIMVKADMSVVFVDWATLGFLPEYWDAMKLFLIPTRDKGTPLAVVERLHVDPKTLAAHQLVLHTMF</sequence>
<organism evidence="1 2">
    <name type="scientific">Coemansia nantahalensis</name>
    <dbReference type="NCBI Taxonomy" id="2789366"/>
    <lineage>
        <taxon>Eukaryota</taxon>
        <taxon>Fungi</taxon>
        <taxon>Fungi incertae sedis</taxon>
        <taxon>Zoopagomycota</taxon>
        <taxon>Kickxellomycotina</taxon>
        <taxon>Kickxellomycetes</taxon>
        <taxon>Kickxellales</taxon>
        <taxon>Kickxellaceae</taxon>
        <taxon>Coemansia</taxon>
    </lineage>
</organism>
<name>A0ACC1K7B6_9FUNG</name>
<gene>
    <name evidence="1" type="ORF">IWQ57_000592</name>
</gene>
<proteinExistence type="predicted"/>
<protein>
    <submittedName>
        <fullName evidence="1">Uncharacterized protein</fullName>
    </submittedName>
</protein>
<dbReference type="EMBL" id="JANBUJ010000049">
    <property type="protein sequence ID" value="KAJ2774966.1"/>
    <property type="molecule type" value="Genomic_DNA"/>
</dbReference>
<comment type="caution">
    <text evidence="1">The sequence shown here is derived from an EMBL/GenBank/DDBJ whole genome shotgun (WGS) entry which is preliminary data.</text>
</comment>
<evidence type="ECO:0000313" key="2">
    <source>
        <dbReference type="Proteomes" id="UP001140234"/>
    </source>
</evidence>